<dbReference type="InterPro" id="IPR017853">
    <property type="entry name" value="GH"/>
</dbReference>
<evidence type="ECO:0000313" key="3">
    <source>
        <dbReference type="EMBL" id="GHH77068.1"/>
    </source>
</evidence>
<dbReference type="SUPFAM" id="SSF51445">
    <property type="entry name" value="(Trans)glycosidases"/>
    <property type="match status" value="1"/>
</dbReference>
<sequence>MKRALPALPKRALSRASILALVLGATLVSPAGPAHAAGNTLTVDVGTVVRPVTHVGSGGLYGVGSDTKPTTDQLLPLSPNGFTQPAPGTTHLGNGATEPCCDALHVADNITRAGAQQFIRMPDIYPSFPYRWQGWADWEQKVRTMVQARLAATSTTNIRGWELWNEPDWTWDTAAAGSFNSGWTRTFNVIRSLDSVTPIVGPSDAVYNHDRMLSFLTNARNTNTLPDVIVWHELDDMNWNAFDDHVADYRAIESSLGISPRPIAINEYNSFNQMDIPSVAVHWISVLERHGARGRRTARTGSRPARSTACSRSAASRPPRTGPTAGTARWRATSCAPHRRAGSMAWRRTTRAARSSTSSSAGTAATTACGSTGWDRSARRSR</sequence>
<feature type="region of interest" description="Disordered" evidence="1">
    <location>
        <begin position="292"/>
        <end position="382"/>
    </location>
</feature>
<name>A0A919KY77_9MICO</name>
<dbReference type="Proteomes" id="UP000627369">
    <property type="component" value="Unassembled WGS sequence"/>
</dbReference>
<evidence type="ECO:0000256" key="1">
    <source>
        <dbReference type="SAM" id="MobiDB-lite"/>
    </source>
</evidence>
<feature type="compositionally biased region" description="Low complexity" evidence="1">
    <location>
        <begin position="343"/>
        <end position="373"/>
    </location>
</feature>
<gene>
    <name evidence="3" type="ORF">GCM10017772_37110</name>
</gene>
<accession>A0A919KY77</accession>
<feature type="chain" id="PRO_5037366338" description="Glycosyl hydrolase family 39" evidence="2">
    <location>
        <begin position="37"/>
        <end position="382"/>
    </location>
</feature>
<evidence type="ECO:0000256" key="2">
    <source>
        <dbReference type="SAM" id="SignalP"/>
    </source>
</evidence>
<dbReference type="AlphaFoldDB" id="A0A919KY77"/>
<comment type="caution">
    <text evidence="3">The sequence shown here is derived from an EMBL/GenBank/DDBJ whole genome shotgun (WGS) entry which is preliminary data.</text>
</comment>
<reference evidence="3" key="2">
    <citation type="submission" date="2020-09" db="EMBL/GenBank/DDBJ databases">
        <authorList>
            <person name="Sun Q."/>
            <person name="Zhou Y."/>
        </authorList>
    </citation>
    <scope>NUCLEOTIDE SEQUENCE</scope>
    <source>
        <strain evidence="3">CGMCC 4.7398</strain>
    </source>
</reference>
<reference evidence="3" key="1">
    <citation type="journal article" date="2014" name="Int. J. Syst. Evol. Microbiol.">
        <title>Complete genome sequence of Corynebacterium casei LMG S-19264T (=DSM 44701T), isolated from a smear-ripened cheese.</title>
        <authorList>
            <consortium name="US DOE Joint Genome Institute (JGI-PGF)"/>
            <person name="Walter F."/>
            <person name="Albersmeier A."/>
            <person name="Kalinowski J."/>
            <person name="Ruckert C."/>
        </authorList>
    </citation>
    <scope>NUCLEOTIDE SEQUENCE</scope>
    <source>
        <strain evidence="3">CGMCC 4.7398</strain>
    </source>
</reference>
<proteinExistence type="predicted"/>
<keyword evidence="4" id="KW-1185">Reference proteome</keyword>
<keyword evidence="2" id="KW-0732">Signal</keyword>
<feature type="compositionally biased region" description="Low complexity" evidence="1">
    <location>
        <begin position="299"/>
        <end position="319"/>
    </location>
</feature>
<dbReference type="RefSeq" id="WP_189670785.1">
    <property type="nucleotide sequence ID" value="NZ_BNAS01000006.1"/>
</dbReference>
<organism evidence="3 4">
    <name type="scientific">Promicromonospora soli</name>
    <dbReference type="NCBI Taxonomy" id="2035533"/>
    <lineage>
        <taxon>Bacteria</taxon>
        <taxon>Bacillati</taxon>
        <taxon>Actinomycetota</taxon>
        <taxon>Actinomycetes</taxon>
        <taxon>Micrococcales</taxon>
        <taxon>Promicromonosporaceae</taxon>
        <taxon>Promicromonospora</taxon>
    </lineage>
</organism>
<dbReference type="Gene3D" id="3.20.20.80">
    <property type="entry name" value="Glycosidases"/>
    <property type="match status" value="1"/>
</dbReference>
<feature type="signal peptide" evidence="2">
    <location>
        <begin position="1"/>
        <end position="36"/>
    </location>
</feature>
<evidence type="ECO:0008006" key="5">
    <source>
        <dbReference type="Google" id="ProtNLM"/>
    </source>
</evidence>
<protein>
    <recommendedName>
        <fullName evidence="5">Glycosyl hydrolase family 39</fullName>
    </recommendedName>
</protein>
<evidence type="ECO:0000313" key="4">
    <source>
        <dbReference type="Proteomes" id="UP000627369"/>
    </source>
</evidence>
<dbReference type="EMBL" id="BNAS01000006">
    <property type="protein sequence ID" value="GHH77068.1"/>
    <property type="molecule type" value="Genomic_DNA"/>
</dbReference>